<evidence type="ECO:0000256" key="5">
    <source>
        <dbReference type="ARBA" id="ARBA00022840"/>
    </source>
</evidence>
<evidence type="ECO:0000256" key="2">
    <source>
        <dbReference type="ARBA" id="ARBA00022723"/>
    </source>
</evidence>
<comment type="caution">
    <text evidence="10">The sequence shown here is derived from an EMBL/GenBank/DDBJ whole genome shotgun (WGS) entry which is preliminary data.</text>
</comment>
<reference evidence="10" key="1">
    <citation type="journal article" date="2014" name="Front. Microbiol.">
        <title>High frequency of phylogenetically diverse reductive dehalogenase-homologous genes in deep subseafloor sedimentary metagenomes.</title>
        <authorList>
            <person name="Kawai M."/>
            <person name="Futagami T."/>
            <person name="Toyoda A."/>
            <person name="Takaki Y."/>
            <person name="Nishi S."/>
            <person name="Hori S."/>
            <person name="Arai W."/>
            <person name="Tsubouchi T."/>
            <person name="Morono Y."/>
            <person name="Uchiyama I."/>
            <person name="Ito T."/>
            <person name="Fujiyama A."/>
            <person name="Inagaki F."/>
            <person name="Takami H."/>
        </authorList>
    </citation>
    <scope>NUCLEOTIDE SEQUENCE</scope>
    <source>
        <strain evidence="10">Expedition CK06-06</strain>
    </source>
</reference>
<evidence type="ECO:0000256" key="6">
    <source>
        <dbReference type="ARBA" id="ARBA00023049"/>
    </source>
</evidence>
<evidence type="ECO:0000259" key="9">
    <source>
        <dbReference type="Pfam" id="PF01434"/>
    </source>
</evidence>
<dbReference type="InterPro" id="IPR000642">
    <property type="entry name" value="Peptidase_M41"/>
</dbReference>
<dbReference type="Gene3D" id="1.20.58.760">
    <property type="entry name" value="Peptidase M41"/>
    <property type="match status" value="1"/>
</dbReference>
<dbReference type="SUPFAM" id="SSF140990">
    <property type="entry name" value="FtsH protease domain-like"/>
    <property type="match status" value="1"/>
</dbReference>
<dbReference type="GO" id="GO:0006508">
    <property type="term" value="P:proteolysis"/>
    <property type="evidence" value="ECO:0007669"/>
    <property type="project" value="InterPro"/>
</dbReference>
<keyword evidence="5" id="KW-0067">ATP-binding</keyword>
<keyword evidence="7" id="KW-0175">Coiled coil</keyword>
<feature type="compositionally biased region" description="Basic and acidic residues" evidence="8">
    <location>
        <begin position="163"/>
        <end position="179"/>
    </location>
</feature>
<feature type="non-terminal residue" evidence="10">
    <location>
        <position position="1"/>
    </location>
</feature>
<keyword evidence="2" id="KW-0479">Metal-binding</keyword>
<keyword evidence="6" id="KW-0645">Protease</keyword>
<feature type="coiled-coil region" evidence="7">
    <location>
        <begin position="128"/>
        <end position="155"/>
    </location>
</feature>
<dbReference type="PANTHER" id="PTHR43655">
    <property type="entry name" value="ATP-DEPENDENT PROTEASE"/>
    <property type="match status" value="1"/>
</dbReference>
<dbReference type="InterPro" id="IPR037219">
    <property type="entry name" value="Peptidase_M41-like"/>
</dbReference>
<evidence type="ECO:0000313" key="10">
    <source>
        <dbReference type="EMBL" id="GAI20941.1"/>
    </source>
</evidence>
<sequence>PEKDRYLLSRSELTEKLTQLLGGRASEEIVFKDITTGAQNDLEKSTKIARQMVCEFGMSDKIGPLTLGNKQGAIFLGRDFSAHPDYSEQVAYEIDKEIRKLVDIAYEKAMKILTTHKDQLDLIAQNLIERETLNKEELEELLKGKKETLEENETEITVKFKPESKKDAMERKAIKEKKSLIPPKPVLESK</sequence>
<keyword evidence="6" id="KW-0378">Hydrolase</keyword>
<dbReference type="Pfam" id="PF01434">
    <property type="entry name" value="Peptidase_M41"/>
    <property type="match status" value="1"/>
</dbReference>
<dbReference type="AlphaFoldDB" id="X1MSE8"/>
<dbReference type="GO" id="GO:0046872">
    <property type="term" value="F:metal ion binding"/>
    <property type="evidence" value="ECO:0007669"/>
    <property type="project" value="UniProtKB-KW"/>
</dbReference>
<evidence type="ECO:0000256" key="1">
    <source>
        <dbReference type="ARBA" id="ARBA00001947"/>
    </source>
</evidence>
<feature type="region of interest" description="Disordered" evidence="8">
    <location>
        <begin position="163"/>
        <end position="190"/>
    </location>
</feature>
<gene>
    <name evidence="10" type="ORF">S06H3_37107</name>
</gene>
<evidence type="ECO:0000256" key="4">
    <source>
        <dbReference type="ARBA" id="ARBA00022833"/>
    </source>
</evidence>
<evidence type="ECO:0000256" key="3">
    <source>
        <dbReference type="ARBA" id="ARBA00022741"/>
    </source>
</evidence>
<name>X1MSE8_9ZZZZ</name>
<evidence type="ECO:0000256" key="8">
    <source>
        <dbReference type="SAM" id="MobiDB-lite"/>
    </source>
</evidence>
<dbReference type="GO" id="GO:0004176">
    <property type="term" value="F:ATP-dependent peptidase activity"/>
    <property type="evidence" value="ECO:0007669"/>
    <property type="project" value="InterPro"/>
</dbReference>
<organism evidence="10">
    <name type="scientific">marine sediment metagenome</name>
    <dbReference type="NCBI Taxonomy" id="412755"/>
    <lineage>
        <taxon>unclassified sequences</taxon>
        <taxon>metagenomes</taxon>
        <taxon>ecological metagenomes</taxon>
    </lineage>
</organism>
<comment type="cofactor">
    <cofactor evidence="1">
        <name>Zn(2+)</name>
        <dbReference type="ChEBI" id="CHEBI:29105"/>
    </cofactor>
</comment>
<dbReference type="GO" id="GO:0005524">
    <property type="term" value="F:ATP binding"/>
    <property type="evidence" value="ECO:0007669"/>
    <property type="project" value="UniProtKB-KW"/>
</dbReference>
<dbReference type="InterPro" id="IPR050928">
    <property type="entry name" value="ATP-dep_Zn_Metalloprotease"/>
</dbReference>
<dbReference type="PANTHER" id="PTHR43655:SF2">
    <property type="entry name" value="AFG3 LIKE MATRIX AAA PEPTIDASE SUBUNIT 2, ISOFORM A"/>
    <property type="match status" value="1"/>
</dbReference>
<keyword evidence="4" id="KW-0862">Zinc</keyword>
<accession>X1MSE8</accession>
<proteinExistence type="predicted"/>
<dbReference type="GO" id="GO:0004222">
    <property type="term" value="F:metalloendopeptidase activity"/>
    <property type="evidence" value="ECO:0007669"/>
    <property type="project" value="InterPro"/>
</dbReference>
<protein>
    <recommendedName>
        <fullName evidence="9">Peptidase M41 domain-containing protein</fullName>
    </recommendedName>
</protein>
<evidence type="ECO:0000256" key="7">
    <source>
        <dbReference type="SAM" id="Coils"/>
    </source>
</evidence>
<feature type="domain" description="Peptidase M41" evidence="9">
    <location>
        <begin position="1"/>
        <end position="141"/>
    </location>
</feature>
<keyword evidence="3" id="KW-0547">Nucleotide-binding</keyword>
<dbReference type="EMBL" id="BARV01022516">
    <property type="protein sequence ID" value="GAI20941.1"/>
    <property type="molecule type" value="Genomic_DNA"/>
</dbReference>
<keyword evidence="6" id="KW-0482">Metalloprotease</keyword>